<keyword evidence="1" id="KW-0479">Metal-binding</keyword>
<dbReference type="PANTHER" id="PTHR33823:SF4">
    <property type="entry name" value="GENERAL STRESS PROTEIN 16O"/>
    <property type="match status" value="1"/>
</dbReference>
<sequence length="131" mass="14382">MVSFPNEVLEQLRIHLEEEKKLVAIRMRELSAQDPFSDPDRAHDNAASDSEANEESSHDRFAAILDELKAKLADIDAALLRISAGTYGYCTNCRNMIDTDRLAIVPTATLCLSCEQGKKSGRAGSRSAGKE</sequence>
<evidence type="ECO:0000256" key="4">
    <source>
        <dbReference type="PROSITE-ProRule" id="PRU00510"/>
    </source>
</evidence>
<dbReference type="PROSITE" id="PS51128">
    <property type="entry name" value="ZF_DKSA_2"/>
    <property type="match status" value="1"/>
</dbReference>
<evidence type="ECO:0000256" key="5">
    <source>
        <dbReference type="SAM" id="MobiDB-lite"/>
    </source>
</evidence>
<gene>
    <name evidence="7" type="ORF">UY48_C0015G0010</name>
</gene>
<keyword evidence="3" id="KW-0862">Zinc</keyword>
<comment type="caution">
    <text evidence="7">The sequence shown here is derived from an EMBL/GenBank/DDBJ whole genome shotgun (WGS) entry which is preliminary data.</text>
</comment>
<feature type="domain" description="Zinc finger DksA/TraR C4-type" evidence="6">
    <location>
        <begin position="85"/>
        <end position="117"/>
    </location>
</feature>
<feature type="region of interest" description="Disordered" evidence="5">
    <location>
        <begin position="33"/>
        <end position="58"/>
    </location>
</feature>
<dbReference type="Gene3D" id="1.20.120.910">
    <property type="entry name" value="DksA, coiled-coil domain"/>
    <property type="match status" value="1"/>
</dbReference>
<organism evidence="7 8">
    <name type="scientific">Candidatus Gottesmanbacteria bacterium GW2011_GWB1_49_7</name>
    <dbReference type="NCBI Taxonomy" id="1618448"/>
    <lineage>
        <taxon>Bacteria</taxon>
        <taxon>Candidatus Gottesmaniibacteriota</taxon>
    </lineage>
</organism>
<dbReference type="Proteomes" id="UP000034588">
    <property type="component" value="Unassembled WGS sequence"/>
</dbReference>
<evidence type="ECO:0000256" key="3">
    <source>
        <dbReference type="ARBA" id="ARBA00022833"/>
    </source>
</evidence>
<evidence type="ECO:0000259" key="6">
    <source>
        <dbReference type="Pfam" id="PF01258"/>
    </source>
</evidence>
<dbReference type="GO" id="GO:0008270">
    <property type="term" value="F:zinc ion binding"/>
    <property type="evidence" value="ECO:0007669"/>
    <property type="project" value="UniProtKB-KW"/>
</dbReference>
<evidence type="ECO:0000313" key="8">
    <source>
        <dbReference type="Proteomes" id="UP000034588"/>
    </source>
</evidence>
<proteinExistence type="predicted"/>
<feature type="zinc finger region" description="dksA C4-type" evidence="4">
    <location>
        <begin position="90"/>
        <end position="114"/>
    </location>
</feature>
<evidence type="ECO:0000256" key="2">
    <source>
        <dbReference type="ARBA" id="ARBA00022771"/>
    </source>
</evidence>
<name>A0A0G1YZ31_9BACT</name>
<evidence type="ECO:0000313" key="7">
    <source>
        <dbReference type="EMBL" id="KKW11604.1"/>
    </source>
</evidence>
<protein>
    <submittedName>
        <fullName evidence="7">Zinc finger, DksA/TraR C4-type</fullName>
    </submittedName>
</protein>
<dbReference type="SUPFAM" id="SSF57716">
    <property type="entry name" value="Glucocorticoid receptor-like (DNA-binding domain)"/>
    <property type="match status" value="1"/>
</dbReference>
<accession>A0A0G1YZ31</accession>
<dbReference type="PANTHER" id="PTHR33823">
    <property type="entry name" value="RNA POLYMERASE-BINDING TRANSCRIPTION FACTOR DKSA-RELATED"/>
    <property type="match status" value="1"/>
</dbReference>
<keyword evidence="2" id="KW-0863">Zinc-finger</keyword>
<dbReference type="AlphaFoldDB" id="A0A0G1YZ31"/>
<reference evidence="7 8" key="1">
    <citation type="journal article" date="2015" name="Nature">
        <title>rRNA introns, odd ribosomes, and small enigmatic genomes across a large radiation of phyla.</title>
        <authorList>
            <person name="Brown C.T."/>
            <person name="Hug L.A."/>
            <person name="Thomas B.C."/>
            <person name="Sharon I."/>
            <person name="Castelle C.J."/>
            <person name="Singh A."/>
            <person name="Wilkins M.J."/>
            <person name="Williams K.H."/>
            <person name="Banfield J.F."/>
        </authorList>
    </citation>
    <scope>NUCLEOTIDE SEQUENCE [LARGE SCALE GENOMIC DNA]</scope>
</reference>
<dbReference type="InterPro" id="IPR000962">
    <property type="entry name" value="Znf_DskA_TraR"/>
</dbReference>
<dbReference type="EMBL" id="LCQD01000015">
    <property type="protein sequence ID" value="KKW11604.1"/>
    <property type="molecule type" value="Genomic_DNA"/>
</dbReference>
<dbReference type="Pfam" id="PF01258">
    <property type="entry name" value="zf-dskA_traR"/>
    <property type="match status" value="1"/>
</dbReference>
<evidence type="ECO:0000256" key="1">
    <source>
        <dbReference type="ARBA" id="ARBA00022723"/>
    </source>
</evidence>